<protein>
    <submittedName>
        <fullName evidence="1">Uncharacterized protein</fullName>
    </submittedName>
</protein>
<dbReference type="SUPFAM" id="SSF52540">
    <property type="entry name" value="P-loop containing nucleoside triphosphate hydrolases"/>
    <property type="match status" value="1"/>
</dbReference>
<dbReference type="InterPro" id="IPR027417">
    <property type="entry name" value="P-loop_NTPase"/>
</dbReference>
<evidence type="ECO:0000313" key="1">
    <source>
        <dbReference type="EMBL" id="SMR62494.1"/>
    </source>
</evidence>
<dbReference type="Gene3D" id="3.40.50.300">
    <property type="entry name" value="P-loop containing nucleotide triphosphate hydrolases"/>
    <property type="match status" value="1"/>
</dbReference>
<gene>
    <name evidence="1" type="ORF">ZT1E4_G11808</name>
</gene>
<reference evidence="2" key="1">
    <citation type="submission" date="2017-05" db="EMBL/GenBank/DDBJ databases">
        <authorList>
            <person name="Song R."/>
            <person name="Chenine A.L."/>
            <person name="Ruprecht R.M."/>
        </authorList>
    </citation>
    <scope>NUCLEOTIDE SEQUENCE [LARGE SCALE GENOMIC DNA]</scope>
</reference>
<dbReference type="Proteomes" id="UP000245764">
    <property type="component" value="Chromosome 18"/>
</dbReference>
<accession>A0A2H1H9M3</accession>
<dbReference type="EMBL" id="LT854269">
    <property type="protein sequence ID" value="SMR62494.1"/>
    <property type="molecule type" value="Genomic_DNA"/>
</dbReference>
<sequence>MRNSAYGLGKAGLYYKYLTETRQLLRNPSTHMPVNATEKLSLAKLVPQPNIRTELLRPALEEHRDMEIMQMLAAKMYCKALTDPHNKGPAKVQNGRPIEDKKKNGLMPSVVARARFGSIVASSYQAANLHLMLDGETTVDKFDRRRHKLHNAQLMFGYVTDWKQDMPTTQREMMTWLAYGSLKLRALIEYYVTKVMRSPDRKMMVCEDIPFSAWFWELAFATMNIPAATYHGDLSEKQRRKMVADFNDPNSTLRVLICEYGCTVAGMNFQTCCNDVFVNIVRACVIGTDNELREDSAARKMLAMANLSMGSADYPMLAKWASLKIAEIDAAHNDPRAEKILAKMNRGKAPEVDPSTSDGQPSVVSPFSYNYARAKALLQETLQQDTPI</sequence>
<dbReference type="AlphaFoldDB" id="A0A2H1H9M3"/>
<evidence type="ECO:0000313" key="2">
    <source>
        <dbReference type="Proteomes" id="UP000245764"/>
    </source>
</evidence>
<organism evidence="1 2">
    <name type="scientific">Zymoseptoria tritici ST99CH_1E4</name>
    <dbReference type="NCBI Taxonomy" id="1276532"/>
    <lineage>
        <taxon>Eukaryota</taxon>
        <taxon>Fungi</taxon>
        <taxon>Dikarya</taxon>
        <taxon>Ascomycota</taxon>
        <taxon>Pezizomycotina</taxon>
        <taxon>Dothideomycetes</taxon>
        <taxon>Dothideomycetidae</taxon>
        <taxon>Mycosphaerellales</taxon>
        <taxon>Mycosphaerellaceae</taxon>
        <taxon>Zymoseptoria</taxon>
    </lineage>
</organism>
<proteinExistence type="predicted"/>
<name>A0A2H1H9M3_ZYMTR</name>